<protein>
    <submittedName>
        <fullName evidence="2">Uncharacterized protein</fullName>
    </submittedName>
</protein>
<reference evidence="2 3" key="1">
    <citation type="journal article" date="2023" name="Nucleic Acids Res.">
        <title>The hologenome of Daphnia magna reveals possible DNA methylation and microbiome-mediated evolution of the host genome.</title>
        <authorList>
            <person name="Chaturvedi A."/>
            <person name="Li X."/>
            <person name="Dhandapani V."/>
            <person name="Marshall H."/>
            <person name="Kissane S."/>
            <person name="Cuenca-Cambronero M."/>
            <person name="Asole G."/>
            <person name="Calvet F."/>
            <person name="Ruiz-Romero M."/>
            <person name="Marangio P."/>
            <person name="Guigo R."/>
            <person name="Rago D."/>
            <person name="Mirbahai L."/>
            <person name="Eastwood N."/>
            <person name="Colbourne J.K."/>
            <person name="Zhou J."/>
            <person name="Mallon E."/>
            <person name="Orsini L."/>
        </authorList>
    </citation>
    <scope>NUCLEOTIDE SEQUENCE [LARGE SCALE GENOMIC DNA]</scope>
    <source>
        <strain evidence="2">LRV0_1</strain>
    </source>
</reference>
<keyword evidence="3" id="KW-1185">Reference proteome</keyword>
<accession>A0ABR0B0C5</accession>
<evidence type="ECO:0000256" key="1">
    <source>
        <dbReference type="SAM" id="MobiDB-lite"/>
    </source>
</evidence>
<feature type="region of interest" description="Disordered" evidence="1">
    <location>
        <begin position="110"/>
        <end position="140"/>
    </location>
</feature>
<comment type="caution">
    <text evidence="2">The sequence shown here is derived from an EMBL/GenBank/DDBJ whole genome shotgun (WGS) entry which is preliminary data.</text>
</comment>
<dbReference type="Proteomes" id="UP001234178">
    <property type="component" value="Unassembled WGS sequence"/>
</dbReference>
<organism evidence="2 3">
    <name type="scientific">Daphnia magna</name>
    <dbReference type="NCBI Taxonomy" id="35525"/>
    <lineage>
        <taxon>Eukaryota</taxon>
        <taxon>Metazoa</taxon>
        <taxon>Ecdysozoa</taxon>
        <taxon>Arthropoda</taxon>
        <taxon>Crustacea</taxon>
        <taxon>Branchiopoda</taxon>
        <taxon>Diplostraca</taxon>
        <taxon>Cladocera</taxon>
        <taxon>Anomopoda</taxon>
        <taxon>Daphniidae</taxon>
        <taxon>Daphnia</taxon>
    </lineage>
</organism>
<dbReference type="EMBL" id="JAOYFB010000039">
    <property type="protein sequence ID" value="KAK4030832.1"/>
    <property type="molecule type" value="Genomic_DNA"/>
</dbReference>
<evidence type="ECO:0000313" key="2">
    <source>
        <dbReference type="EMBL" id="KAK4030832.1"/>
    </source>
</evidence>
<gene>
    <name evidence="2" type="ORF">OUZ56_024218</name>
</gene>
<proteinExistence type="predicted"/>
<name>A0ABR0B0C5_9CRUS</name>
<sequence>MYSVVWGRLDAVYGRTEVMDQTYLCDLLQIFPLKRCCEPKVLRQPSPWCSGDSFLIKIRTRTAQPYHPDCMEAKSTTYLKEKWNENRKKAGVDLNIIDLDDCVTLKSMNGSKVTASTPPTTAPQRRRPKTEMNIANKTYR</sequence>
<evidence type="ECO:0000313" key="3">
    <source>
        <dbReference type="Proteomes" id="UP001234178"/>
    </source>
</evidence>